<name>A0A1M4VL52_9BACT</name>
<dbReference type="PANTHER" id="PTHR48079">
    <property type="entry name" value="PROTEIN YEEZ"/>
    <property type="match status" value="1"/>
</dbReference>
<dbReference type="InterPro" id="IPR001509">
    <property type="entry name" value="Epimerase_deHydtase"/>
</dbReference>
<dbReference type="GO" id="GO:0005737">
    <property type="term" value="C:cytoplasm"/>
    <property type="evidence" value="ECO:0007669"/>
    <property type="project" value="TreeGrafter"/>
</dbReference>
<evidence type="ECO:0000313" key="2">
    <source>
        <dbReference type="EMBL" id="SHE69796.1"/>
    </source>
</evidence>
<feature type="domain" description="NAD-dependent epimerase/dehydratase" evidence="1">
    <location>
        <begin position="7"/>
        <end position="224"/>
    </location>
</feature>
<dbReference type="GO" id="GO:0004029">
    <property type="term" value="F:aldehyde dehydrogenase (NAD+) activity"/>
    <property type="evidence" value="ECO:0007669"/>
    <property type="project" value="TreeGrafter"/>
</dbReference>
<dbReference type="PANTHER" id="PTHR48079:SF6">
    <property type="entry name" value="NAD(P)-BINDING DOMAIN-CONTAINING PROTEIN-RELATED"/>
    <property type="match status" value="1"/>
</dbReference>
<dbReference type="RefSeq" id="WP_072834040.1">
    <property type="nucleotide sequence ID" value="NZ_FQUU01000003.1"/>
</dbReference>
<protein>
    <submittedName>
        <fullName evidence="2">Nucleoside-diphosphate-sugar epimerase</fullName>
    </submittedName>
</protein>
<dbReference type="InterPro" id="IPR051783">
    <property type="entry name" value="NAD(P)-dependent_oxidoreduct"/>
</dbReference>
<dbReference type="OrthoDB" id="596910at2"/>
<dbReference type="InterPro" id="IPR036291">
    <property type="entry name" value="NAD(P)-bd_dom_sf"/>
</dbReference>
<dbReference type="Proteomes" id="UP000184048">
    <property type="component" value="Unassembled WGS sequence"/>
</dbReference>
<evidence type="ECO:0000259" key="1">
    <source>
        <dbReference type="Pfam" id="PF01370"/>
    </source>
</evidence>
<reference evidence="2 3" key="1">
    <citation type="submission" date="2016-11" db="EMBL/GenBank/DDBJ databases">
        <authorList>
            <person name="Jaros S."/>
            <person name="Januszkiewicz K."/>
            <person name="Wedrychowicz H."/>
        </authorList>
    </citation>
    <scope>NUCLEOTIDE SEQUENCE [LARGE SCALE GENOMIC DNA]</scope>
    <source>
        <strain evidence="2 3">DSM 18119</strain>
    </source>
</reference>
<dbReference type="EMBL" id="FQUU01000003">
    <property type="protein sequence ID" value="SHE69796.1"/>
    <property type="molecule type" value="Genomic_DNA"/>
</dbReference>
<proteinExistence type="predicted"/>
<organism evidence="2 3">
    <name type="scientific">Flavisolibacter ginsengisoli DSM 18119</name>
    <dbReference type="NCBI Taxonomy" id="1121884"/>
    <lineage>
        <taxon>Bacteria</taxon>
        <taxon>Pseudomonadati</taxon>
        <taxon>Bacteroidota</taxon>
        <taxon>Chitinophagia</taxon>
        <taxon>Chitinophagales</taxon>
        <taxon>Chitinophagaceae</taxon>
        <taxon>Flavisolibacter</taxon>
    </lineage>
</organism>
<dbReference type="STRING" id="1121884.SAMN02745131_00897"/>
<gene>
    <name evidence="2" type="ORF">SAMN02745131_00897</name>
</gene>
<dbReference type="SUPFAM" id="SSF51735">
    <property type="entry name" value="NAD(P)-binding Rossmann-fold domains"/>
    <property type="match status" value="1"/>
</dbReference>
<dbReference type="AlphaFoldDB" id="A0A1M4VL52"/>
<accession>A0A1M4VL52</accession>
<keyword evidence="3" id="KW-1185">Reference proteome</keyword>
<evidence type="ECO:0000313" key="3">
    <source>
        <dbReference type="Proteomes" id="UP000184048"/>
    </source>
</evidence>
<dbReference type="Pfam" id="PF01370">
    <property type="entry name" value="Epimerase"/>
    <property type="match status" value="1"/>
</dbReference>
<dbReference type="Gene3D" id="3.40.50.720">
    <property type="entry name" value="NAD(P)-binding Rossmann-like Domain"/>
    <property type="match status" value="1"/>
</dbReference>
<sequence length="338" mass="37222">MNQTGKVLVTGGTGFLGAYILKNLIEKGFTVRATRRSAALPFFIPSGILEKVEWVDADVLDVVSLEDALEGVWAVIHAAAIVSFDRKDRDKMYQVNVEGTANVVNCAVERGVNRLIHVSSVAALGRTSRKEMVTEEKKWQDNSSNTHYAISKHHAEMHVYRGFAEGLEGVVINPSTILGYGNWHQSSCAIFKNAYKGFNWYTKGVNGFVGVEDVAEATVQLLESDISQERYILNAENWPFQKLFNTIADNFGKPRPAREATKAMGELAWRMESMKAMLTGSKPLLTRETAKVAQSQTSFDNSALCAALPGFSFTPLETVIANSCEKYKAALGRGEITL</sequence>